<proteinExistence type="predicted"/>
<comment type="caution">
    <text evidence="7">The sequence shown here is derived from an EMBL/GenBank/DDBJ whole genome shotgun (WGS) entry which is preliminary data.</text>
</comment>
<dbReference type="EMBL" id="CAWUHB010000012">
    <property type="protein sequence ID" value="CAK7216997.1"/>
    <property type="molecule type" value="Genomic_DNA"/>
</dbReference>
<evidence type="ECO:0000256" key="1">
    <source>
        <dbReference type="ARBA" id="ARBA00004141"/>
    </source>
</evidence>
<feature type="transmembrane region" description="Helical" evidence="6">
    <location>
        <begin position="291"/>
        <end position="311"/>
    </location>
</feature>
<protein>
    <recommendedName>
        <fullName evidence="9">Siderophore iron transporter</fullName>
    </recommendedName>
</protein>
<reference evidence="7 8" key="1">
    <citation type="submission" date="2024-01" db="EMBL/GenBank/DDBJ databases">
        <authorList>
            <person name="Allen C."/>
            <person name="Tagirdzhanova G."/>
        </authorList>
    </citation>
    <scope>NUCLEOTIDE SEQUENCE [LARGE SCALE GENOMIC DNA]</scope>
</reference>
<keyword evidence="3 6" id="KW-0812">Transmembrane</keyword>
<dbReference type="Gene3D" id="1.20.1250.20">
    <property type="entry name" value="MFS general substrate transporter like domains"/>
    <property type="match status" value="1"/>
</dbReference>
<dbReference type="Proteomes" id="UP001642405">
    <property type="component" value="Unassembled WGS sequence"/>
</dbReference>
<dbReference type="PANTHER" id="PTHR23501:SF109">
    <property type="entry name" value="MAJOR FACILITATOR SUPERFAMILY (MFS) PROFILE DOMAIN-CONTAINING PROTEIN-RELATED"/>
    <property type="match status" value="1"/>
</dbReference>
<accession>A0ABP0BBL5</accession>
<keyword evidence="8" id="KW-1185">Reference proteome</keyword>
<dbReference type="Pfam" id="PF06609">
    <property type="entry name" value="TRI12"/>
    <property type="match status" value="2"/>
</dbReference>
<feature type="transmembrane region" description="Helical" evidence="6">
    <location>
        <begin position="256"/>
        <end position="279"/>
    </location>
</feature>
<name>A0ABP0BBL5_9PEZI</name>
<feature type="transmembrane region" description="Helical" evidence="6">
    <location>
        <begin position="386"/>
        <end position="413"/>
    </location>
</feature>
<keyword evidence="4 6" id="KW-1133">Transmembrane helix</keyword>
<dbReference type="InterPro" id="IPR010573">
    <property type="entry name" value="MFS_Str1/Tri12-like"/>
</dbReference>
<evidence type="ECO:0000256" key="6">
    <source>
        <dbReference type="SAM" id="Phobius"/>
    </source>
</evidence>
<evidence type="ECO:0000313" key="8">
    <source>
        <dbReference type="Proteomes" id="UP001642405"/>
    </source>
</evidence>
<keyword evidence="5 6" id="KW-0472">Membrane</keyword>
<keyword evidence="2" id="KW-0813">Transport</keyword>
<sequence length="566" mass="61122">MAGTRTSSEKMEAQRVEEVEIAPVTTADTTADDDAGDVTPPGYWTSYRFIGSVIAIVFLGNNLFIGYSMPANILSIIGEDLSARRDIHLPRFPLTLIKGVFLLLVGNISDIVGRRYFLLGGQFVNFVGAIIAARATSVNMLIGASALVGLGPHSLAVFPTIALGPAFARYMVANPKFGWRALYWLDAITVGVSFVLFAVCYFPPGFKELQGGRMSRKSILKRIDYVGFLLYGGGLVCLLLALSWGGSKYAWKSPTVIAMLVVGVVVLVVFALYEIYMTLEMPLLPMELFRMRSFVVAVIVGSCGQMSWYALNLLWPYHIENLYTTDNTTVGWLSCFTGIALALGEMIMGFFCRKCGRIRYQMLASVVLYTTFSGVMSIANRHRESLAIGMIATVGFCVGWIELLTIVVATLVVPPEQIGTGSAFFASTRATTGTIVTSIYVAIYNNRYASLMAPDVTRAVEAAGLPSSSVSQLLTAMANGTAAALNAVPGFNTTIDAAMVAGRKTAYATALGDVYLTSITFGSIAPISIFFAKDDIETQFTNFLNKTVTHVGNSKDELSAKEKGEL</sequence>
<feature type="transmembrane region" description="Helical" evidence="6">
    <location>
        <begin position="331"/>
        <end position="351"/>
    </location>
</feature>
<evidence type="ECO:0000256" key="2">
    <source>
        <dbReference type="ARBA" id="ARBA00022448"/>
    </source>
</evidence>
<dbReference type="SUPFAM" id="SSF103473">
    <property type="entry name" value="MFS general substrate transporter"/>
    <property type="match status" value="2"/>
</dbReference>
<dbReference type="Gene3D" id="1.20.1720.10">
    <property type="entry name" value="Multidrug resistance protein D"/>
    <property type="match status" value="1"/>
</dbReference>
<evidence type="ECO:0000256" key="4">
    <source>
        <dbReference type="ARBA" id="ARBA00022989"/>
    </source>
</evidence>
<feature type="transmembrane region" description="Helical" evidence="6">
    <location>
        <begin position="49"/>
        <end position="68"/>
    </location>
</feature>
<feature type="transmembrane region" description="Helical" evidence="6">
    <location>
        <begin position="140"/>
        <end position="161"/>
    </location>
</feature>
<dbReference type="InterPro" id="IPR036259">
    <property type="entry name" value="MFS_trans_sf"/>
</dbReference>
<feature type="transmembrane region" description="Helical" evidence="6">
    <location>
        <begin position="115"/>
        <end position="133"/>
    </location>
</feature>
<evidence type="ECO:0008006" key="9">
    <source>
        <dbReference type="Google" id="ProtNLM"/>
    </source>
</evidence>
<gene>
    <name evidence="7" type="ORF">SCUCBS95973_003002</name>
</gene>
<dbReference type="PANTHER" id="PTHR23501">
    <property type="entry name" value="MAJOR FACILITATOR SUPERFAMILY"/>
    <property type="match status" value="1"/>
</dbReference>
<evidence type="ECO:0000256" key="5">
    <source>
        <dbReference type="ARBA" id="ARBA00023136"/>
    </source>
</evidence>
<evidence type="ECO:0000313" key="7">
    <source>
        <dbReference type="EMBL" id="CAK7216997.1"/>
    </source>
</evidence>
<organism evidence="7 8">
    <name type="scientific">Sporothrix curviconia</name>
    <dbReference type="NCBI Taxonomy" id="1260050"/>
    <lineage>
        <taxon>Eukaryota</taxon>
        <taxon>Fungi</taxon>
        <taxon>Dikarya</taxon>
        <taxon>Ascomycota</taxon>
        <taxon>Pezizomycotina</taxon>
        <taxon>Sordariomycetes</taxon>
        <taxon>Sordariomycetidae</taxon>
        <taxon>Ophiostomatales</taxon>
        <taxon>Ophiostomataceae</taxon>
        <taxon>Sporothrix</taxon>
    </lineage>
</organism>
<feature type="transmembrane region" description="Helical" evidence="6">
    <location>
        <begin position="181"/>
        <end position="202"/>
    </location>
</feature>
<evidence type="ECO:0000256" key="3">
    <source>
        <dbReference type="ARBA" id="ARBA00022692"/>
    </source>
</evidence>
<feature type="transmembrane region" description="Helical" evidence="6">
    <location>
        <begin position="223"/>
        <end position="244"/>
    </location>
</feature>
<comment type="subcellular location">
    <subcellularLocation>
        <location evidence="1">Membrane</location>
        <topology evidence="1">Multi-pass membrane protein</topology>
    </subcellularLocation>
</comment>